<feature type="compositionally biased region" description="Polar residues" evidence="1">
    <location>
        <begin position="608"/>
        <end position="624"/>
    </location>
</feature>
<protein>
    <recommendedName>
        <fullName evidence="5">Cuticle protein</fullName>
    </recommendedName>
</protein>
<feature type="region of interest" description="Disordered" evidence="1">
    <location>
        <begin position="204"/>
        <end position="235"/>
    </location>
</feature>
<feature type="compositionally biased region" description="Basic residues" evidence="1">
    <location>
        <begin position="467"/>
        <end position="481"/>
    </location>
</feature>
<feature type="signal peptide" evidence="2">
    <location>
        <begin position="1"/>
        <end position="16"/>
    </location>
</feature>
<feature type="region of interest" description="Disordered" evidence="1">
    <location>
        <begin position="403"/>
        <end position="504"/>
    </location>
</feature>
<gene>
    <name evidence="3" type="ORF">OBRU01_04074</name>
</gene>
<feature type="compositionally biased region" description="Low complexity" evidence="1">
    <location>
        <begin position="438"/>
        <end position="459"/>
    </location>
</feature>
<feature type="region of interest" description="Disordered" evidence="1">
    <location>
        <begin position="286"/>
        <end position="311"/>
    </location>
</feature>
<evidence type="ECO:0008006" key="5">
    <source>
        <dbReference type="Google" id="ProtNLM"/>
    </source>
</evidence>
<feature type="compositionally biased region" description="Low complexity" evidence="1">
    <location>
        <begin position="625"/>
        <end position="649"/>
    </location>
</feature>
<accession>A0A0L7LPU1</accession>
<dbReference type="AlphaFoldDB" id="A0A0L7LPU1"/>
<dbReference type="EMBL" id="JTDY01000381">
    <property type="protein sequence ID" value="KOB77452.1"/>
    <property type="molecule type" value="Genomic_DNA"/>
</dbReference>
<feature type="region of interest" description="Disordered" evidence="1">
    <location>
        <begin position="599"/>
        <end position="652"/>
    </location>
</feature>
<dbReference type="Proteomes" id="UP000037510">
    <property type="component" value="Unassembled WGS sequence"/>
</dbReference>
<evidence type="ECO:0000313" key="4">
    <source>
        <dbReference type="Proteomes" id="UP000037510"/>
    </source>
</evidence>
<reference evidence="3 4" key="1">
    <citation type="journal article" date="2015" name="Genome Biol. Evol.">
        <title>The genome of winter moth (Operophtera brumata) provides a genomic perspective on sexual dimorphism and phenology.</title>
        <authorList>
            <person name="Derks M.F."/>
            <person name="Smit S."/>
            <person name="Salis L."/>
            <person name="Schijlen E."/>
            <person name="Bossers A."/>
            <person name="Mateman C."/>
            <person name="Pijl A.S."/>
            <person name="de Ridder D."/>
            <person name="Groenen M.A."/>
            <person name="Visser M.E."/>
            <person name="Megens H.J."/>
        </authorList>
    </citation>
    <scope>NUCLEOTIDE SEQUENCE [LARGE SCALE GENOMIC DNA]</scope>
    <source>
        <strain evidence="3">WM2013NL</strain>
        <tissue evidence="3">Head and thorax</tissue>
    </source>
</reference>
<feature type="compositionally biased region" description="Basic and acidic residues" evidence="1">
    <location>
        <begin position="484"/>
        <end position="498"/>
    </location>
</feature>
<name>A0A0L7LPU1_OPEBR</name>
<comment type="caution">
    <text evidence="3">The sequence shown here is derived from an EMBL/GenBank/DDBJ whole genome shotgun (WGS) entry which is preliminary data.</text>
</comment>
<evidence type="ECO:0000256" key="2">
    <source>
        <dbReference type="SAM" id="SignalP"/>
    </source>
</evidence>
<feature type="region of interest" description="Disordered" evidence="1">
    <location>
        <begin position="846"/>
        <end position="875"/>
    </location>
</feature>
<feature type="compositionally biased region" description="Polar residues" evidence="1">
    <location>
        <begin position="422"/>
        <end position="431"/>
    </location>
</feature>
<organism evidence="3 4">
    <name type="scientific">Operophtera brumata</name>
    <name type="common">Winter moth</name>
    <name type="synonym">Phalaena brumata</name>
    <dbReference type="NCBI Taxonomy" id="104452"/>
    <lineage>
        <taxon>Eukaryota</taxon>
        <taxon>Metazoa</taxon>
        <taxon>Ecdysozoa</taxon>
        <taxon>Arthropoda</taxon>
        <taxon>Hexapoda</taxon>
        <taxon>Insecta</taxon>
        <taxon>Pterygota</taxon>
        <taxon>Neoptera</taxon>
        <taxon>Endopterygota</taxon>
        <taxon>Lepidoptera</taxon>
        <taxon>Glossata</taxon>
        <taxon>Ditrysia</taxon>
        <taxon>Geometroidea</taxon>
        <taxon>Geometridae</taxon>
        <taxon>Larentiinae</taxon>
        <taxon>Operophtera</taxon>
    </lineage>
</organism>
<keyword evidence="2" id="KW-0732">Signal</keyword>
<feature type="compositionally biased region" description="Basic and acidic residues" evidence="1">
    <location>
        <begin position="942"/>
        <end position="953"/>
    </location>
</feature>
<keyword evidence="4" id="KW-1185">Reference proteome</keyword>
<feature type="region of interest" description="Disordered" evidence="1">
    <location>
        <begin position="936"/>
        <end position="963"/>
    </location>
</feature>
<sequence length="1109" mass="124375">MVRGAALTLLMALAWACESSASVLVPTYVLPPDSFVRDQRSLGAPADASVAESQRTIKRLVGGHMKIKYDKAHGPTKNSITFDQKSETGKYEAIAPDQSGGNVGWNQGIWDDGMLMSSAGEGKETVRKEVDEDKKTLSDQVAEGKYGLIQNEIFAKSPKRPGIVSYEPNSETRTKDNLQSLGGLKKEEIWLAEDHLLVLTGGSFPERTKESDQRPWPPIDDYQAPNRQVKLPQRPKVPPPFPVRLSDNGPLVFLTPNGSVPAALFPPYFAGEGEGALPPPPYPYAPGAPYAPGDNQGNFTAGGAPQSDPPFPFLPGNASEGFPFPASMNGSFPEGFPPGAAFLPPPSNQSDLYDEDDPSIYYPPPYSFSYHADYKNKVPAGPLVPGIILPPPPDFFAPLEERTTTETAKTTRPAAPTHMRPKSTTRPTTVLRNKYKTRPTTTESTRTTEVPTTISTPYTEEPVTTQRPRKPQRIPSRHPVRVHNLPDDVTRPKTEKPVYKTRTKATSKPLSVSVIYDYPEPIHEHKTTTTEKPYIVYRVPQKTPANEVTSTPVPLRAYYSNTQNDIPTTKLQPVYRKPVDNGLASFYFFDEQPKASPSPATFYDGRNYYQTVPSKQPTYNPSNQPTYNPSNQPTYNPPNQQSYQQNTQSGFAPNVDVSYGAIDQADTFFLFPQKQGPRTLTQEYFSIQKPRPQPVYVQQPKRPENFYQQIADIQQTIDLFTTNRPKAHSHRQHTHNPKAITARPVYQFSYQSKPTREQLPFRAPKLDPEPFRPMVSYSKPFNVRNEFNAITPSVSPGHRQHYLVENVQVTTETPTSTRYYPKTKLREEDYDDADVEKHVRNNIRNNVQNDRPISPHQVNRQHNTTPNPISHGYYTKQDESYFDDITKNSFDIFGKKLEDSTQDVNGIAVTAPLDTVRTPIDNNINLQYAYEIVESQTNPPSLDRDTLVNERHPRPPINPDSEPIPHYNYNAELVQQKPPSLADDTLVNDRLPRPSVNPDSEFIPIANPAYRPLQQYRLPTQVQKPQYTGEQYDLNGPSLAGDTAVNYKRPLPPVNPDSEWIVPVNTAGEGRPGSFISYRLPGEGAHVYFLTPQAAQAARERYRTPGYGR</sequence>
<feature type="chain" id="PRO_5005573617" description="Cuticle protein" evidence="2">
    <location>
        <begin position="17"/>
        <end position="1109"/>
    </location>
</feature>
<feature type="region of interest" description="Disordered" evidence="1">
    <location>
        <begin position="336"/>
        <end position="356"/>
    </location>
</feature>
<feature type="compositionally biased region" description="Low complexity" evidence="1">
    <location>
        <begin position="405"/>
        <end position="417"/>
    </location>
</feature>
<feature type="compositionally biased region" description="Polar residues" evidence="1">
    <location>
        <begin position="846"/>
        <end position="868"/>
    </location>
</feature>
<evidence type="ECO:0000256" key="1">
    <source>
        <dbReference type="SAM" id="MobiDB-lite"/>
    </source>
</evidence>
<proteinExistence type="predicted"/>
<evidence type="ECO:0000313" key="3">
    <source>
        <dbReference type="EMBL" id="KOB77452.1"/>
    </source>
</evidence>